<gene>
    <name evidence="3" type="ORF">ODALV1_LOCUS24189</name>
</gene>
<proteinExistence type="predicted"/>
<organism evidence="3 4">
    <name type="scientific">Orchesella dallaii</name>
    <dbReference type="NCBI Taxonomy" id="48710"/>
    <lineage>
        <taxon>Eukaryota</taxon>
        <taxon>Metazoa</taxon>
        <taxon>Ecdysozoa</taxon>
        <taxon>Arthropoda</taxon>
        <taxon>Hexapoda</taxon>
        <taxon>Collembola</taxon>
        <taxon>Entomobryomorpha</taxon>
        <taxon>Entomobryoidea</taxon>
        <taxon>Orchesellidae</taxon>
        <taxon>Orchesellinae</taxon>
        <taxon>Orchesella</taxon>
    </lineage>
</organism>
<dbReference type="Pfam" id="PF00646">
    <property type="entry name" value="F-box"/>
    <property type="match status" value="1"/>
</dbReference>
<keyword evidence="4" id="KW-1185">Reference proteome</keyword>
<feature type="region of interest" description="Disordered" evidence="1">
    <location>
        <begin position="674"/>
        <end position="697"/>
    </location>
</feature>
<dbReference type="Proteomes" id="UP001642540">
    <property type="component" value="Unassembled WGS sequence"/>
</dbReference>
<accession>A0ABP1RN85</accession>
<evidence type="ECO:0000313" key="4">
    <source>
        <dbReference type="Proteomes" id="UP001642540"/>
    </source>
</evidence>
<evidence type="ECO:0000259" key="2">
    <source>
        <dbReference type="Pfam" id="PF00646"/>
    </source>
</evidence>
<comment type="caution">
    <text evidence="3">The sequence shown here is derived from an EMBL/GenBank/DDBJ whole genome shotgun (WGS) entry which is preliminary data.</text>
</comment>
<dbReference type="EMBL" id="CAXLJM020000088">
    <property type="protein sequence ID" value="CAL8131456.1"/>
    <property type="molecule type" value="Genomic_DNA"/>
</dbReference>
<feature type="domain" description="F-box" evidence="2">
    <location>
        <begin position="91"/>
        <end position="120"/>
    </location>
</feature>
<sequence>MIFVDLRLHDYLDKASLKNLRLVCKDLKTMIEVCESHDRNCWKYSRWCEEASLTASTSVRQLSCSHKEDGLQASCFIANFPSILNILTQDLKRIFNYLSLTDLNSLKLTCTAFNIIVNELQRHGFKEYKENFEQCHLMDLPSETSGFSKIHKKILNLCPCNDRPNLRLVSKLMQYEVDTLAGVCVYMNDLKWNWNRDCGKIPPAYSLVITNMENLESINSFISDCTCMILTRFVVDGPFLARAMILILAKCKNLQYMGYTYALQMKSLEDEFRKSFPRERLPLDLKALRAMNLKIQDTDAPTNNIFRVHAWNWVNAFELMKPTLFFIPNLTSFILYEESIFSHNLLYEVAEKVVRFLVDHRYTLKHISVSLIGQCFRSCNCPNYISQISDNELQQLRLIKYCHDCDWRISRPFTTILKAQRALQELTCFKLSDWEFYAGVIKRNEESLHSVTIEKNLAPIIDLEVFATCKNLEYLWISQYGSMNMGRSVSNGSCQIRSLRFDPRLANLDKLPVSIKHLHILDQTAETSQIKTIPLRLKNLETLELQFLGSWNGKSFGLTTGMISEIFQLRKLDCLFLEEIVSIDAYMLNSPLQQLISEVNLIPMECSQIIKGFGCVMYGILVAEKLPSPDFMPKWQERVTCYLTAEENEDDAASQQQAAHFEIWQADAEMWVEDEDVGDDDAIAEGESEDEIGEIEN</sequence>
<evidence type="ECO:0000256" key="1">
    <source>
        <dbReference type="SAM" id="MobiDB-lite"/>
    </source>
</evidence>
<name>A0ABP1RN85_9HEXA</name>
<protein>
    <recommendedName>
        <fullName evidence="2">F-box domain-containing protein</fullName>
    </recommendedName>
</protein>
<dbReference type="InterPro" id="IPR001810">
    <property type="entry name" value="F-box_dom"/>
</dbReference>
<reference evidence="3 4" key="1">
    <citation type="submission" date="2024-08" db="EMBL/GenBank/DDBJ databases">
        <authorList>
            <person name="Cucini C."/>
            <person name="Frati F."/>
        </authorList>
    </citation>
    <scope>NUCLEOTIDE SEQUENCE [LARGE SCALE GENOMIC DNA]</scope>
</reference>
<evidence type="ECO:0000313" key="3">
    <source>
        <dbReference type="EMBL" id="CAL8131456.1"/>
    </source>
</evidence>